<dbReference type="Gene3D" id="3.40.50.970">
    <property type="match status" value="1"/>
</dbReference>
<dbReference type="PANTHER" id="PTHR32154">
    <property type="entry name" value="PYRUVATE-FLAVODOXIN OXIDOREDUCTASE-RELATED"/>
    <property type="match status" value="1"/>
</dbReference>
<protein>
    <recommendedName>
        <fullName evidence="2">Pyruvate flavodoxin/ferredoxin oxidoreductase pyrimidine binding domain-containing protein</fullName>
    </recommendedName>
</protein>
<name>A0A9K3CYU8_9EUKA</name>
<dbReference type="AlphaFoldDB" id="A0A9K3CYU8"/>
<proteinExistence type="predicted"/>
<organism evidence="3 4">
    <name type="scientific">Kipferlia bialata</name>
    <dbReference type="NCBI Taxonomy" id="797122"/>
    <lineage>
        <taxon>Eukaryota</taxon>
        <taxon>Metamonada</taxon>
        <taxon>Carpediemonas-like organisms</taxon>
        <taxon>Kipferlia</taxon>
    </lineage>
</organism>
<feature type="non-terminal residue" evidence="3">
    <location>
        <position position="1"/>
    </location>
</feature>
<keyword evidence="1" id="KW-0560">Oxidoreductase</keyword>
<keyword evidence="4" id="KW-1185">Reference proteome</keyword>
<sequence length="137" mass="14130">MPRVPVDGCTAAAHVAYYLSECSMIYPITPSSPMAECIDSWSAAGRINAFDQVTCVEQLQAEGGAAGAIHGALTGGALASTFTASQGLLLMLPNLYKIAGEQLPAVLHVAARSIATHALSIHGEHSDIMACRSSGAF</sequence>
<dbReference type="InterPro" id="IPR029061">
    <property type="entry name" value="THDP-binding"/>
</dbReference>
<dbReference type="PANTHER" id="PTHR32154:SF0">
    <property type="entry name" value="PYRUVATE-FLAVODOXIN OXIDOREDUCTASE-RELATED"/>
    <property type="match status" value="1"/>
</dbReference>
<dbReference type="GO" id="GO:0016491">
    <property type="term" value="F:oxidoreductase activity"/>
    <property type="evidence" value="ECO:0007669"/>
    <property type="project" value="UniProtKB-KW"/>
</dbReference>
<accession>A0A9K3CYU8</accession>
<dbReference type="Pfam" id="PF01855">
    <property type="entry name" value="POR_N"/>
    <property type="match status" value="1"/>
</dbReference>
<feature type="domain" description="Pyruvate flavodoxin/ferredoxin oxidoreductase pyrimidine binding" evidence="2">
    <location>
        <begin position="14"/>
        <end position="135"/>
    </location>
</feature>
<dbReference type="OrthoDB" id="442074at2759"/>
<dbReference type="InterPro" id="IPR002880">
    <property type="entry name" value="Pyrv_Fd/Flavodoxin_OxRdtase_N"/>
</dbReference>
<gene>
    <name evidence="3" type="ORF">KIPB_006632</name>
</gene>
<reference evidence="3 4" key="1">
    <citation type="journal article" date="2018" name="PLoS ONE">
        <title>The draft genome of Kipferlia bialata reveals reductive genome evolution in fornicate parasites.</title>
        <authorList>
            <person name="Tanifuji G."/>
            <person name="Takabayashi S."/>
            <person name="Kume K."/>
            <person name="Takagi M."/>
            <person name="Nakayama T."/>
            <person name="Kamikawa R."/>
            <person name="Inagaki Y."/>
            <person name="Hashimoto T."/>
        </authorList>
    </citation>
    <scope>NUCLEOTIDE SEQUENCE [LARGE SCALE GENOMIC DNA]</scope>
    <source>
        <strain evidence="3">NY0173</strain>
    </source>
</reference>
<evidence type="ECO:0000256" key="1">
    <source>
        <dbReference type="ARBA" id="ARBA00023002"/>
    </source>
</evidence>
<dbReference type="InterPro" id="IPR050722">
    <property type="entry name" value="Pyruvate:ferred/Flavod_OxRd"/>
</dbReference>
<dbReference type="GO" id="GO:0006979">
    <property type="term" value="P:response to oxidative stress"/>
    <property type="evidence" value="ECO:0007669"/>
    <property type="project" value="TreeGrafter"/>
</dbReference>
<dbReference type="EMBL" id="BDIP01001730">
    <property type="protein sequence ID" value="GIQ85025.1"/>
    <property type="molecule type" value="Genomic_DNA"/>
</dbReference>
<dbReference type="SUPFAM" id="SSF52518">
    <property type="entry name" value="Thiamin diphosphate-binding fold (THDP-binding)"/>
    <property type="match status" value="1"/>
</dbReference>
<evidence type="ECO:0000313" key="4">
    <source>
        <dbReference type="Proteomes" id="UP000265618"/>
    </source>
</evidence>
<evidence type="ECO:0000313" key="3">
    <source>
        <dbReference type="EMBL" id="GIQ85025.1"/>
    </source>
</evidence>
<evidence type="ECO:0000259" key="2">
    <source>
        <dbReference type="Pfam" id="PF01855"/>
    </source>
</evidence>
<comment type="caution">
    <text evidence="3">The sequence shown here is derived from an EMBL/GenBank/DDBJ whole genome shotgun (WGS) entry which is preliminary data.</text>
</comment>
<dbReference type="CDD" id="cd07034">
    <property type="entry name" value="TPP_PYR_PFOR_IOR-alpha_like"/>
    <property type="match status" value="1"/>
</dbReference>
<dbReference type="Proteomes" id="UP000265618">
    <property type="component" value="Unassembled WGS sequence"/>
</dbReference>